<evidence type="ECO:0000256" key="1">
    <source>
        <dbReference type="SAM" id="MobiDB-lite"/>
    </source>
</evidence>
<dbReference type="InterPro" id="IPR036188">
    <property type="entry name" value="FAD/NAD-bd_sf"/>
</dbReference>
<name>A0A7W9HIU8_9PSEU</name>
<evidence type="ECO:0000313" key="4">
    <source>
        <dbReference type="Proteomes" id="UP000552097"/>
    </source>
</evidence>
<dbReference type="InterPro" id="IPR006076">
    <property type="entry name" value="FAD-dep_OxRdtase"/>
</dbReference>
<dbReference type="Gene3D" id="3.50.50.60">
    <property type="entry name" value="FAD/NAD(P)-binding domain"/>
    <property type="match status" value="1"/>
</dbReference>
<evidence type="ECO:0000259" key="2">
    <source>
        <dbReference type="Pfam" id="PF01266"/>
    </source>
</evidence>
<reference evidence="3 4" key="1">
    <citation type="submission" date="2020-08" db="EMBL/GenBank/DDBJ databases">
        <title>Sequencing the genomes of 1000 actinobacteria strains.</title>
        <authorList>
            <person name="Klenk H.-P."/>
        </authorList>
    </citation>
    <scope>NUCLEOTIDE SEQUENCE [LARGE SCALE GENOMIC DNA]</scope>
    <source>
        <strain evidence="3 4">DSM 45486</strain>
    </source>
</reference>
<protein>
    <submittedName>
        <fullName evidence="3">Glycine/D-amino acid oxidase-like deaminating enzyme</fullName>
    </submittedName>
</protein>
<comment type="caution">
    <text evidence="3">The sequence shown here is derived from an EMBL/GenBank/DDBJ whole genome shotgun (WGS) entry which is preliminary data.</text>
</comment>
<proteinExistence type="predicted"/>
<dbReference type="PANTHER" id="PTHR13847">
    <property type="entry name" value="SARCOSINE DEHYDROGENASE-RELATED"/>
    <property type="match status" value="1"/>
</dbReference>
<feature type="region of interest" description="Disordered" evidence="1">
    <location>
        <begin position="1"/>
        <end position="25"/>
    </location>
</feature>
<gene>
    <name evidence="3" type="ORF">F4560_002763</name>
</gene>
<accession>A0A7W9HIU8</accession>
<dbReference type="PANTHER" id="PTHR13847:SF281">
    <property type="entry name" value="FAD DEPENDENT OXIDOREDUCTASE DOMAIN-CONTAINING PROTEIN"/>
    <property type="match status" value="1"/>
</dbReference>
<keyword evidence="4" id="KW-1185">Reference proteome</keyword>
<evidence type="ECO:0000313" key="3">
    <source>
        <dbReference type="EMBL" id="MBB5802995.1"/>
    </source>
</evidence>
<dbReference type="SUPFAM" id="SSF51905">
    <property type="entry name" value="FAD/NAD(P)-binding domain"/>
    <property type="match status" value="1"/>
</dbReference>
<sequence>MNHVPHSDTGHGAVATDRRGGGQPVPVKHTIYWRETETVEPGPPLDGDVRCDVVVVGGGYTGMWTAYQLKQAEPSMDIHVVEADYAGSGASGHGDGFVTPTIGHNLAAFVNAFGIDRAKVAYSLVGRSILELDRFCRQHGIDAQLEPNGYFQVATNASQMRWLERDIAMIEQMGARAPKLLDRAAMARRIGSPEIIGGMEISGALVNPHRLVRGLSRAVRAAGIHVHERTPATEVIRGVGGGHVVRTPGGTVTADKMLLATNAHQHQFPEFRREVKPLWSYAAVSEPLTDRQLAQVDWAGREGFVEALNFIVFARLTAGNRLLVGGGPAPYHYGRDMDDRHMRNLSAATVLRQTLARYFPVWKDVRFTHVYGGCLDMTRDFVPHVGTLGDGVFFAHGYCGNGVALTHTIGKALRDLMLDRETAYSTMPFIGGPRKTYPAEPLAYLGVRAQNLVLSLQDRFPGLLAGR</sequence>
<organism evidence="3 4">
    <name type="scientific">Saccharothrix ecbatanensis</name>
    <dbReference type="NCBI Taxonomy" id="1105145"/>
    <lineage>
        <taxon>Bacteria</taxon>
        <taxon>Bacillati</taxon>
        <taxon>Actinomycetota</taxon>
        <taxon>Actinomycetes</taxon>
        <taxon>Pseudonocardiales</taxon>
        <taxon>Pseudonocardiaceae</taxon>
        <taxon>Saccharothrix</taxon>
    </lineage>
</organism>
<dbReference type="Pfam" id="PF01266">
    <property type="entry name" value="DAO"/>
    <property type="match status" value="1"/>
</dbReference>
<dbReference type="Gene3D" id="3.30.9.10">
    <property type="entry name" value="D-Amino Acid Oxidase, subunit A, domain 2"/>
    <property type="match status" value="1"/>
</dbReference>
<dbReference type="RefSeq" id="WP_221483478.1">
    <property type="nucleotide sequence ID" value="NZ_JACHMO010000001.1"/>
</dbReference>
<dbReference type="Proteomes" id="UP000552097">
    <property type="component" value="Unassembled WGS sequence"/>
</dbReference>
<dbReference type="AlphaFoldDB" id="A0A7W9HIU8"/>
<dbReference type="GO" id="GO:0005737">
    <property type="term" value="C:cytoplasm"/>
    <property type="evidence" value="ECO:0007669"/>
    <property type="project" value="TreeGrafter"/>
</dbReference>
<feature type="domain" description="FAD dependent oxidoreductase" evidence="2">
    <location>
        <begin position="52"/>
        <end position="416"/>
    </location>
</feature>
<dbReference type="EMBL" id="JACHMO010000001">
    <property type="protein sequence ID" value="MBB5802995.1"/>
    <property type="molecule type" value="Genomic_DNA"/>
</dbReference>